<dbReference type="CDD" id="cd00093">
    <property type="entry name" value="HTH_XRE"/>
    <property type="match status" value="1"/>
</dbReference>
<dbReference type="SUPFAM" id="SSF47413">
    <property type="entry name" value="lambda repressor-like DNA-binding domains"/>
    <property type="match status" value="1"/>
</dbReference>
<dbReference type="SMART" id="SM00530">
    <property type="entry name" value="HTH_XRE"/>
    <property type="match status" value="1"/>
</dbReference>
<name>A0ABP8K880_9ACTN</name>
<organism evidence="4 5">
    <name type="scientific">Tsukamurella soli</name>
    <dbReference type="NCBI Taxonomy" id="644556"/>
    <lineage>
        <taxon>Bacteria</taxon>
        <taxon>Bacillati</taxon>
        <taxon>Actinomycetota</taxon>
        <taxon>Actinomycetes</taxon>
        <taxon>Mycobacteriales</taxon>
        <taxon>Tsukamurellaceae</taxon>
        <taxon>Tsukamurella</taxon>
    </lineage>
</organism>
<dbReference type="NCBIfam" id="TIGR02607">
    <property type="entry name" value="antidote_HigA"/>
    <property type="match status" value="1"/>
</dbReference>
<dbReference type="EMBL" id="BAABFR010000092">
    <property type="protein sequence ID" value="GAA4401913.1"/>
    <property type="molecule type" value="Genomic_DNA"/>
</dbReference>
<evidence type="ECO:0000259" key="3">
    <source>
        <dbReference type="PROSITE" id="PS50943"/>
    </source>
</evidence>
<dbReference type="PANTHER" id="PTHR36924">
    <property type="entry name" value="ANTITOXIN HIGA-1"/>
    <property type="match status" value="1"/>
</dbReference>
<dbReference type="Pfam" id="PF01381">
    <property type="entry name" value="HTH_3"/>
    <property type="match status" value="1"/>
</dbReference>
<dbReference type="InterPro" id="IPR010982">
    <property type="entry name" value="Lambda_DNA-bd_dom_sf"/>
</dbReference>
<dbReference type="Proteomes" id="UP001500635">
    <property type="component" value="Unassembled WGS sequence"/>
</dbReference>
<dbReference type="InterPro" id="IPR013430">
    <property type="entry name" value="Toxin_antidote_HigA"/>
</dbReference>
<evidence type="ECO:0000256" key="1">
    <source>
        <dbReference type="ARBA" id="ARBA00023125"/>
    </source>
</evidence>
<dbReference type="PROSITE" id="PS50943">
    <property type="entry name" value="HTH_CROC1"/>
    <property type="match status" value="1"/>
</dbReference>
<sequence>MADFLPTHPGILLRTEFLEPLGISQYALAKATGLPLPRINAIANGRRSITADTGLRLARALGLSEMFWINMQARYDADIARSAHADELLAVTPLAGRSAAGSTAASRTASTGEPTGRCGERSP</sequence>
<comment type="caution">
    <text evidence="4">The sequence shown here is derived from an EMBL/GenBank/DDBJ whole genome shotgun (WGS) entry which is preliminary data.</text>
</comment>
<accession>A0ABP8K880</accession>
<keyword evidence="5" id="KW-1185">Reference proteome</keyword>
<proteinExistence type="predicted"/>
<evidence type="ECO:0000313" key="5">
    <source>
        <dbReference type="Proteomes" id="UP001500635"/>
    </source>
</evidence>
<gene>
    <name evidence="4" type="ORF">GCM10023147_41990</name>
</gene>
<keyword evidence="1" id="KW-0238">DNA-binding</keyword>
<feature type="region of interest" description="Disordered" evidence="2">
    <location>
        <begin position="96"/>
        <end position="123"/>
    </location>
</feature>
<dbReference type="InterPro" id="IPR001387">
    <property type="entry name" value="Cro/C1-type_HTH"/>
</dbReference>
<protein>
    <recommendedName>
        <fullName evidence="3">HTH cro/C1-type domain-containing protein</fullName>
    </recommendedName>
</protein>
<feature type="compositionally biased region" description="Low complexity" evidence="2">
    <location>
        <begin position="96"/>
        <end position="112"/>
    </location>
</feature>
<evidence type="ECO:0000256" key="2">
    <source>
        <dbReference type="SAM" id="MobiDB-lite"/>
    </source>
</evidence>
<feature type="domain" description="HTH cro/C1-type" evidence="3">
    <location>
        <begin position="21"/>
        <end position="68"/>
    </location>
</feature>
<dbReference type="RefSeq" id="WP_344999753.1">
    <property type="nucleotide sequence ID" value="NZ_BAABFR010000092.1"/>
</dbReference>
<evidence type="ECO:0000313" key="4">
    <source>
        <dbReference type="EMBL" id="GAA4401913.1"/>
    </source>
</evidence>
<dbReference type="PANTHER" id="PTHR36924:SF1">
    <property type="entry name" value="ANTITOXIN HIGA-1"/>
    <property type="match status" value="1"/>
</dbReference>
<reference evidence="5" key="1">
    <citation type="journal article" date="2019" name="Int. J. Syst. Evol. Microbiol.">
        <title>The Global Catalogue of Microorganisms (GCM) 10K type strain sequencing project: providing services to taxonomists for standard genome sequencing and annotation.</title>
        <authorList>
            <consortium name="The Broad Institute Genomics Platform"/>
            <consortium name="The Broad Institute Genome Sequencing Center for Infectious Disease"/>
            <person name="Wu L."/>
            <person name="Ma J."/>
        </authorList>
    </citation>
    <scope>NUCLEOTIDE SEQUENCE [LARGE SCALE GENOMIC DNA]</scope>
    <source>
        <strain evidence="5">JCM 17688</strain>
    </source>
</reference>
<dbReference type="Gene3D" id="1.10.260.40">
    <property type="entry name" value="lambda repressor-like DNA-binding domains"/>
    <property type="match status" value="1"/>
</dbReference>